<evidence type="ECO:0000256" key="1">
    <source>
        <dbReference type="SAM" id="SignalP"/>
    </source>
</evidence>
<name>A0A7S8C4G7_9HYPH</name>
<protein>
    <submittedName>
        <fullName evidence="2">Uncharacterized protein</fullName>
    </submittedName>
</protein>
<reference evidence="2 3" key="1">
    <citation type="submission" date="2020-06" db="EMBL/GenBank/DDBJ databases">
        <title>Genome sequence of 2 isolates from Red Sea Mangroves.</title>
        <authorList>
            <person name="Sefrji F."/>
            <person name="Michoud G."/>
            <person name="Merlino G."/>
            <person name="Daffonchio D."/>
        </authorList>
    </citation>
    <scope>NUCLEOTIDE SEQUENCE [LARGE SCALE GENOMIC DNA]</scope>
    <source>
        <strain evidence="2 3">R1DC25</strain>
    </source>
</reference>
<evidence type="ECO:0000313" key="2">
    <source>
        <dbReference type="EMBL" id="QPC43173.1"/>
    </source>
</evidence>
<accession>A0A7S8C4G7</accession>
<dbReference type="Proteomes" id="UP000593594">
    <property type="component" value="Chromosome"/>
</dbReference>
<feature type="signal peptide" evidence="1">
    <location>
        <begin position="1"/>
        <end position="27"/>
    </location>
</feature>
<feature type="chain" id="PRO_5032395200" evidence="1">
    <location>
        <begin position="28"/>
        <end position="114"/>
    </location>
</feature>
<keyword evidence="1" id="KW-0732">Signal</keyword>
<keyword evidence="3" id="KW-1185">Reference proteome</keyword>
<dbReference type="AlphaFoldDB" id="A0A7S8C4G7"/>
<dbReference type="RefSeq" id="WP_213160534.1">
    <property type="nucleotide sequence ID" value="NZ_CP058214.1"/>
</dbReference>
<evidence type="ECO:0000313" key="3">
    <source>
        <dbReference type="Proteomes" id="UP000593594"/>
    </source>
</evidence>
<dbReference type="KEGG" id="kmn:HW532_11015"/>
<sequence length="114" mass="12300">MTFLPLSPLLPLLMALALIALSPAATAAAQWQQRFLDLVLDENAAVTKAKWIASDVFWAAVPDNGEKQSGTAKSLCKYVARVDAPDDAHFRIHLWSAQQRSLGDGVVLGEAQCP</sequence>
<organism evidence="2 3">
    <name type="scientific">Kaustia mangrovi</name>
    <dbReference type="NCBI Taxonomy" id="2593653"/>
    <lineage>
        <taxon>Bacteria</taxon>
        <taxon>Pseudomonadati</taxon>
        <taxon>Pseudomonadota</taxon>
        <taxon>Alphaproteobacteria</taxon>
        <taxon>Hyphomicrobiales</taxon>
        <taxon>Parvibaculaceae</taxon>
        <taxon>Kaustia</taxon>
    </lineage>
</organism>
<proteinExistence type="predicted"/>
<dbReference type="EMBL" id="CP058214">
    <property type="protein sequence ID" value="QPC43173.1"/>
    <property type="molecule type" value="Genomic_DNA"/>
</dbReference>
<gene>
    <name evidence="2" type="ORF">HW532_11015</name>
</gene>